<dbReference type="PANTHER" id="PTHR10743:SF17">
    <property type="entry name" value="PROTEIN RER1A"/>
    <property type="match status" value="1"/>
</dbReference>
<dbReference type="GO" id="GO:0005783">
    <property type="term" value="C:endoplasmic reticulum"/>
    <property type="evidence" value="ECO:0007669"/>
    <property type="project" value="GOC"/>
</dbReference>
<evidence type="ECO:0000256" key="2">
    <source>
        <dbReference type="ARBA" id="ARBA00006070"/>
    </source>
</evidence>
<organism evidence="8 9">
    <name type="scientific">Quillaja saponaria</name>
    <name type="common">Soap bark tree</name>
    <dbReference type="NCBI Taxonomy" id="32244"/>
    <lineage>
        <taxon>Eukaryota</taxon>
        <taxon>Viridiplantae</taxon>
        <taxon>Streptophyta</taxon>
        <taxon>Embryophyta</taxon>
        <taxon>Tracheophyta</taxon>
        <taxon>Spermatophyta</taxon>
        <taxon>Magnoliopsida</taxon>
        <taxon>eudicotyledons</taxon>
        <taxon>Gunneridae</taxon>
        <taxon>Pentapetalae</taxon>
        <taxon>rosids</taxon>
        <taxon>fabids</taxon>
        <taxon>Fabales</taxon>
        <taxon>Quillajaceae</taxon>
        <taxon>Quillaja</taxon>
    </lineage>
</organism>
<gene>
    <name evidence="8" type="ORF">O6P43_011587</name>
</gene>
<evidence type="ECO:0000256" key="5">
    <source>
        <dbReference type="ARBA" id="ARBA00023136"/>
    </source>
</evidence>
<dbReference type="GO" id="GO:0006621">
    <property type="term" value="P:protein retention in ER lumen"/>
    <property type="evidence" value="ECO:0007669"/>
    <property type="project" value="TreeGrafter"/>
</dbReference>
<dbReference type="GO" id="GO:0006890">
    <property type="term" value="P:retrograde vesicle-mediated transport, Golgi to endoplasmic reticulum"/>
    <property type="evidence" value="ECO:0007669"/>
    <property type="project" value="TreeGrafter"/>
</dbReference>
<feature type="transmembrane region" description="Helical" evidence="7">
    <location>
        <begin position="42"/>
        <end position="61"/>
    </location>
</feature>
<evidence type="ECO:0000256" key="7">
    <source>
        <dbReference type="SAM" id="Phobius"/>
    </source>
</evidence>
<evidence type="ECO:0000313" key="9">
    <source>
        <dbReference type="Proteomes" id="UP001163823"/>
    </source>
</evidence>
<evidence type="ECO:0000256" key="1">
    <source>
        <dbReference type="ARBA" id="ARBA00004141"/>
    </source>
</evidence>
<evidence type="ECO:0000313" key="8">
    <source>
        <dbReference type="EMBL" id="KAJ7967308.1"/>
    </source>
</evidence>
<dbReference type="Pfam" id="PF03248">
    <property type="entry name" value="Rer1"/>
    <property type="match status" value="1"/>
</dbReference>
<dbReference type="GO" id="GO:0000139">
    <property type="term" value="C:Golgi membrane"/>
    <property type="evidence" value="ECO:0007669"/>
    <property type="project" value="TreeGrafter"/>
</dbReference>
<comment type="similarity">
    <text evidence="2 6">Belongs to the RER1 family.</text>
</comment>
<dbReference type="InterPro" id="IPR004932">
    <property type="entry name" value="Rer1"/>
</dbReference>
<dbReference type="PANTHER" id="PTHR10743">
    <property type="entry name" value="PROTEIN RER1"/>
    <property type="match status" value="1"/>
</dbReference>
<proteinExistence type="inferred from homology"/>
<dbReference type="AlphaFoldDB" id="A0AAD7M067"/>
<accession>A0AAD7M067</accession>
<keyword evidence="9" id="KW-1185">Reference proteome</keyword>
<reference evidence="8" key="1">
    <citation type="journal article" date="2023" name="Science">
        <title>Elucidation of the pathway for biosynthesis of saponin adjuvants from the soapbark tree.</title>
        <authorList>
            <person name="Reed J."/>
            <person name="Orme A."/>
            <person name="El-Demerdash A."/>
            <person name="Owen C."/>
            <person name="Martin L.B.B."/>
            <person name="Misra R.C."/>
            <person name="Kikuchi S."/>
            <person name="Rejzek M."/>
            <person name="Martin A.C."/>
            <person name="Harkess A."/>
            <person name="Leebens-Mack J."/>
            <person name="Louveau T."/>
            <person name="Stephenson M.J."/>
            <person name="Osbourn A."/>
        </authorList>
    </citation>
    <scope>NUCLEOTIDE SEQUENCE</scope>
    <source>
        <strain evidence="8">S10</strain>
    </source>
</reference>
<comment type="subcellular location">
    <subcellularLocation>
        <location evidence="1">Membrane</location>
        <topology evidence="1">Multi-pass membrane protein</topology>
    </subcellularLocation>
</comment>
<evidence type="ECO:0000256" key="6">
    <source>
        <dbReference type="PIRNR" id="PIRNR016013"/>
    </source>
</evidence>
<keyword evidence="5 6" id="KW-0472">Membrane</keyword>
<evidence type="ECO:0000256" key="4">
    <source>
        <dbReference type="ARBA" id="ARBA00022989"/>
    </source>
</evidence>
<keyword evidence="4 7" id="KW-1133">Transmembrane helix</keyword>
<sequence>MEGIGGDGASAAAPPPPPVNQWWQHLSKLYQFYLDESTPHTVYRWIGTVVLAAIYVLRIYYVQGFPYLCILLGYYIEISLVEFLNPLVDPKLEPSDGPVLPTKGSVEFKTFIRRFHEFKFWYSCTKAFCIAFVMTFFSICDVTASWFFLILLSHMIFVIVSLNT</sequence>
<comment type="caution">
    <text evidence="8">The sequence shown here is derived from an EMBL/GenBank/DDBJ whole genome shotgun (WGS) entry which is preliminary data.</text>
</comment>
<feature type="transmembrane region" description="Helical" evidence="7">
    <location>
        <begin position="145"/>
        <end position="162"/>
    </location>
</feature>
<keyword evidence="3 7" id="KW-0812">Transmembrane</keyword>
<feature type="transmembrane region" description="Helical" evidence="7">
    <location>
        <begin position="120"/>
        <end position="139"/>
    </location>
</feature>
<protein>
    <recommendedName>
        <fullName evidence="6">Protein RER1</fullName>
    </recommendedName>
</protein>
<comment type="function">
    <text evidence="6">Involved in the retrieval of endoplasmic reticulum membrane proteins from the early Golgi compartment.</text>
</comment>
<dbReference type="Proteomes" id="UP001163823">
    <property type="component" value="Chromosome 5"/>
</dbReference>
<dbReference type="KEGG" id="qsa:O6P43_011587"/>
<dbReference type="EMBL" id="JARAOO010000005">
    <property type="protein sequence ID" value="KAJ7967308.1"/>
    <property type="molecule type" value="Genomic_DNA"/>
</dbReference>
<name>A0AAD7M067_QUISA</name>
<dbReference type="PIRSF" id="PIRSF016013">
    <property type="entry name" value="AtER_Rer1p"/>
    <property type="match status" value="1"/>
</dbReference>
<evidence type="ECO:0000256" key="3">
    <source>
        <dbReference type="ARBA" id="ARBA00022692"/>
    </source>
</evidence>